<evidence type="ECO:0000313" key="2">
    <source>
        <dbReference type="Proteomes" id="UP001302429"/>
    </source>
</evidence>
<dbReference type="KEGG" id="acoa:RB602_06305"/>
<dbReference type="RefSeq" id="WP_317083949.1">
    <property type="nucleotide sequence ID" value="NZ_CP136594.1"/>
</dbReference>
<dbReference type="Proteomes" id="UP001302429">
    <property type="component" value="Chromosome"/>
</dbReference>
<evidence type="ECO:0000313" key="1">
    <source>
        <dbReference type="EMBL" id="WOE76320.1"/>
    </source>
</evidence>
<protein>
    <submittedName>
        <fullName evidence="1">Uncharacterized protein</fullName>
    </submittedName>
</protein>
<dbReference type="EMBL" id="CP136594">
    <property type="protein sequence ID" value="WOE76320.1"/>
    <property type="molecule type" value="Genomic_DNA"/>
</dbReference>
<proteinExistence type="predicted"/>
<accession>A0AA97I2E8</accession>
<keyword evidence="2" id="KW-1185">Reference proteome</keyword>
<name>A0AA97I2E8_9SPHN</name>
<dbReference type="AlphaFoldDB" id="A0AA97I2E8"/>
<sequence length="173" mass="19709">MAITDALEEITAAGNYTFDLSPFTDEDGQTVHRVNRGRVFFGDSDPLPMVAILERPEESEELTDPNPLPTASLFNYHLVIQGFLNDNKDNPTDDAHILLADVRRRLAIERARKDQNQRLPDPFGLGSKREYNRIDDFDFGAGLVRPPDEVSAKSYFWLPVKMKLIEDPLYPFN</sequence>
<organism evidence="1 2">
    <name type="scientific">Alterisphingorhabdus coralli</name>
    <dbReference type="NCBI Taxonomy" id="3071408"/>
    <lineage>
        <taxon>Bacteria</taxon>
        <taxon>Pseudomonadati</taxon>
        <taxon>Pseudomonadota</taxon>
        <taxon>Alphaproteobacteria</taxon>
        <taxon>Sphingomonadales</taxon>
        <taxon>Sphingomonadaceae</taxon>
        <taxon>Alterisphingorhabdus (ex Yan et al. 2024)</taxon>
    </lineage>
</organism>
<gene>
    <name evidence="1" type="ORF">RB602_06305</name>
</gene>
<reference evidence="1 2" key="1">
    <citation type="submission" date="2023-10" db="EMBL/GenBank/DDBJ databases">
        <title>Complete genome sequence of a Sphingomonadaceae bacterium.</title>
        <authorList>
            <person name="Yan C."/>
        </authorList>
    </citation>
    <scope>NUCLEOTIDE SEQUENCE [LARGE SCALE GENOMIC DNA]</scope>
    <source>
        <strain evidence="1 2">SCSIO 66989</strain>
    </source>
</reference>